<feature type="transmembrane region" description="Helical" evidence="1">
    <location>
        <begin position="248"/>
        <end position="267"/>
    </location>
</feature>
<feature type="transmembrane region" description="Helical" evidence="1">
    <location>
        <begin position="177"/>
        <end position="194"/>
    </location>
</feature>
<dbReference type="RefSeq" id="WP_147100408.1">
    <property type="nucleotide sequence ID" value="NZ_VOOS01000003.1"/>
</dbReference>
<feature type="transmembrane region" description="Helical" evidence="1">
    <location>
        <begin position="350"/>
        <end position="367"/>
    </location>
</feature>
<feature type="transmembrane region" description="Helical" evidence="1">
    <location>
        <begin position="300"/>
        <end position="317"/>
    </location>
</feature>
<organism evidence="2 3">
    <name type="scientific">Vicingus serpentipes</name>
    <dbReference type="NCBI Taxonomy" id="1926625"/>
    <lineage>
        <taxon>Bacteria</taxon>
        <taxon>Pseudomonadati</taxon>
        <taxon>Bacteroidota</taxon>
        <taxon>Flavobacteriia</taxon>
        <taxon>Flavobacteriales</taxon>
        <taxon>Vicingaceae</taxon>
        <taxon>Vicingus</taxon>
    </lineage>
</organism>
<feature type="transmembrane region" description="Helical" evidence="1">
    <location>
        <begin position="152"/>
        <end position="170"/>
    </location>
</feature>
<comment type="caution">
    <text evidence="2">The sequence shown here is derived from an EMBL/GenBank/DDBJ whole genome shotgun (WGS) entry which is preliminary data.</text>
</comment>
<name>A0A5C6RTY2_9FLAO</name>
<dbReference type="EMBL" id="VOOS01000003">
    <property type="protein sequence ID" value="TXB65405.1"/>
    <property type="molecule type" value="Genomic_DNA"/>
</dbReference>
<keyword evidence="3" id="KW-1185">Reference proteome</keyword>
<feature type="transmembrane region" description="Helical" evidence="1">
    <location>
        <begin position="324"/>
        <end position="344"/>
    </location>
</feature>
<feature type="transmembrane region" description="Helical" evidence="1">
    <location>
        <begin position="123"/>
        <end position="140"/>
    </location>
</feature>
<dbReference type="OrthoDB" id="8253113at2"/>
<evidence type="ECO:0000313" key="3">
    <source>
        <dbReference type="Proteomes" id="UP000321721"/>
    </source>
</evidence>
<reference evidence="2 3" key="1">
    <citation type="submission" date="2019-08" db="EMBL/GenBank/DDBJ databases">
        <title>Genome of Vicingus serpentipes NCIMB 15042.</title>
        <authorList>
            <person name="Bowman J.P."/>
        </authorList>
    </citation>
    <scope>NUCLEOTIDE SEQUENCE [LARGE SCALE GENOMIC DNA]</scope>
    <source>
        <strain evidence="2 3">NCIMB 15042</strain>
    </source>
</reference>
<gene>
    <name evidence="2" type="ORF">FRY74_08255</name>
</gene>
<evidence type="ECO:0008006" key="4">
    <source>
        <dbReference type="Google" id="ProtNLM"/>
    </source>
</evidence>
<evidence type="ECO:0000313" key="2">
    <source>
        <dbReference type="EMBL" id="TXB65405.1"/>
    </source>
</evidence>
<protein>
    <recommendedName>
        <fullName evidence="4">Glycosyltransferase RgtA/B/C/D-like domain-containing protein</fullName>
    </recommendedName>
</protein>
<keyword evidence="1" id="KW-0812">Transmembrane</keyword>
<feature type="transmembrane region" description="Helical" evidence="1">
    <location>
        <begin position="379"/>
        <end position="399"/>
    </location>
</feature>
<feature type="transmembrane region" description="Helical" evidence="1">
    <location>
        <begin position="6"/>
        <end position="24"/>
    </location>
</feature>
<accession>A0A5C6RTY2</accession>
<evidence type="ECO:0000256" key="1">
    <source>
        <dbReference type="SAM" id="Phobius"/>
    </source>
</evidence>
<feature type="transmembrane region" description="Helical" evidence="1">
    <location>
        <begin position="200"/>
        <end position="227"/>
    </location>
</feature>
<sequence length="504" mass="59007">MNSKKNYIFHVFILSLLFSIAATLRFSDNHEKLPADCDEFGYLNLAKAFSNNNTFNDHSPRPYLKNLVTELKKNNIPELEYRWMIMPYAYHFSEKTNYKIINQYPPGTSFLISWIPIEYRKKSFPFLVIFFSFLIPFLFFKNAYPSTNKNNILIPLSFIIILFSISTPFLSELARINSLAFTFCLFITAGLIAFKKPHISLLLIFLSANFRLVNLLMLIPFVAIIFPEVIKKIKKQEFKELRNFLLKCFSYSIIGITPYFIYAYLLLGNPFVPTYPSHDIASHGLFEVMDNVKFYLNLNQPWFVVHLVSLLVLAIQLRYRLLSIFQFIIILLFPLLNYSFFIFHKIQMDYYPFASGMILIGICIYTFRNAKLFSYSKHLYLLPFALAITMCVDGINRYINKEHLNYNDANDYYSELCDFDIVWGESLCGTAEYLCNNNGFKFKYATRRARVTAMNFLKENNLSQVILVNDISLPFKEIEETLTNNNIMFELKKSENLGLLLILK</sequence>
<proteinExistence type="predicted"/>
<dbReference type="Proteomes" id="UP000321721">
    <property type="component" value="Unassembled WGS sequence"/>
</dbReference>
<keyword evidence="1" id="KW-0472">Membrane</keyword>
<dbReference type="AlphaFoldDB" id="A0A5C6RTY2"/>
<keyword evidence="1" id="KW-1133">Transmembrane helix</keyword>